<dbReference type="InterPro" id="IPR029063">
    <property type="entry name" value="SAM-dependent_MTases_sf"/>
</dbReference>
<keyword evidence="8" id="KW-1185">Reference proteome</keyword>
<keyword evidence="5" id="KW-0819">tRNA processing</keyword>
<dbReference type="GO" id="GO:0003676">
    <property type="term" value="F:nucleic acid binding"/>
    <property type="evidence" value="ECO:0007669"/>
    <property type="project" value="InterPro"/>
</dbReference>
<evidence type="ECO:0000256" key="5">
    <source>
        <dbReference type="ARBA" id="ARBA00022694"/>
    </source>
</evidence>
<dbReference type="AlphaFoldDB" id="A0A383VIZ6"/>
<dbReference type="CDD" id="cd02440">
    <property type="entry name" value="AdoMet_MTases"/>
    <property type="match status" value="1"/>
</dbReference>
<dbReference type="InterPro" id="IPR022882">
    <property type="entry name" value="tRNA_adenine-N6_MeTrfase"/>
</dbReference>
<keyword evidence="1" id="KW-0963">Cytoplasm</keyword>
<keyword evidence="3" id="KW-0808">Transferase</keyword>
<dbReference type="Pfam" id="PF05175">
    <property type="entry name" value="MTS"/>
    <property type="match status" value="1"/>
</dbReference>
<keyword evidence="2" id="KW-0489">Methyltransferase</keyword>
<dbReference type="GO" id="GO:0008033">
    <property type="term" value="P:tRNA processing"/>
    <property type="evidence" value="ECO:0007669"/>
    <property type="project" value="UniProtKB-KW"/>
</dbReference>
<dbReference type="InterPro" id="IPR050210">
    <property type="entry name" value="tRNA_Adenine-N(6)_MTase"/>
</dbReference>
<dbReference type="HAMAP" id="MF_01872">
    <property type="entry name" value="tRNA_methyltr_YfiC"/>
    <property type="match status" value="1"/>
</dbReference>
<dbReference type="EMBL" id="FNXT01000565">
    <property type="protein sequence ID" value="SZX65181.1"/>
    <property type="molecule type" value="Genomic_DNA"/>
</dbReference>
<name>A0A383VIZ6_TETOB</name>
<feature type="domain" description="Methyltransferase small" evidence="6">
    <location>
        <begin position="88"/>
        <end position="195"/>
    </location>
</feature>
<dbReference type="PANTHER" id="PTHR47739:SF1">
    <property type="entry name" value="TRNA1(VAL) (ADENINE(37)-N6)-METHYLTRANSFERASE"/>
    <property type="match status" value="1"/>
</dbReference>
<accession>A0A383VIZ6</accession>
<organism evidence="7 8">
    <name type="scientific">Tetradesmus obliquus</name>
    <name type="common">Green alga</name>
    <name type="synonym">Acutodesmus obliquus</name>
    <dbReference type="NCBI Taxonomy" id="3088"/>
    <lineage>
        <taxon>Eukaryota</taxon>
        <taxon>Viridiplantae</taxon>
        <taxon>Chlorophyta</taxon>
        <taxon>core chlorophytes</taxon>
        <taxon>Chlorophyceae</taxon>
        <taxon>CS clade</taxon>
        <taxon>Sphaeropleales</taxon>
        <taxon>Scenedesmaceae</taxon>
        <taxon>Tetradesmus</taxon>
    </lineage>
</organism>
<evidence type="ECO:0000256" key="2">
    <source>
        <dbReference type="ARBA" id="ARBA00022603"/>
    </source>
</evidence>
<dbReference type="InterPro" id="IPR002052">
    <property type="entry name" value="DNA_methylase_N6_adenine_CS"/>
</dbReference>
<evidence type="ECO:0000313" key="7">
    <source>
        <dbReference type="EMBL" id="SZX65181.1"/>
    </source>
</evidence>
<dbReference type="PANTHER" id="PTHR47739">
    <property type="entry name" value="TRNA1(VAL) (ADENINE(37)-N6)-METHYLTRANSFERASE"/>
    <property type="match status" value="1"/>
</dbReference>
<gene>
    <name evidence="7" type="ORF">BQ4739_LOCUS5630</name>
</gene>
<proteinExistence type="inferred from homology"/>
<evidence type="ECO:0000256" key="3">
    <source>
        <dbReference type="ARBA" id="ARBA00022679"/>
    </source>
</evidence>
<dbReference type="STRING" id="3088.A0A383VIZ6"/>
<dbReference type="InterPro" id="IPR007848">
    <property type="entry name" value="Small_mtfrase_dom"/>
</dbReference>
<sequence>MLQSILSCPGLARHGYAPRARSACCRTRSLACCSTANPAASVTTVTAPEQKVPPKSSVFRFRHFDLAHGKCAQKMGTDSMLLGAWAQPPPETQTILDVGTGTGVLALMMAQKTQHSRAAVHAIDIDAAAYQQAADNFAASPWPDRLLLAHASFQQWAAAAPCKYDLIISNPPFFLQSSKPDRSARAAARHADDVLPFPQLAAGAAALLQPSGRLCLVLPPVEGQRFVQEAVQHGLLLTRSLHVFTKAQDEEPKRHIMQFELAEHCCNAAAQQLECAAGSSSSSSSSAVERLVVMQKVTDPVSGRQQQLYSEQYQQLTADFHHPSLFKPVLTIYS</sequence>
<dbReference type="GO" id="GO:0032259">
    <property type="term" value="P:methylation"/>
    <property type="evidence" value="ECO:0007669"/>
    <property type="project" value="UniProtKB-KW"/>
</dbReference>
<dbReference type="Proteomes" id="UP000256970">
    <property type="component" value="Unassembled WGS sequence"/>
</dbReference>
<dbReference type="PROSITE" id="PS00092">
    <property type="entry name" value="N6_MTASE"/>
    <property type="match status" value="1"/>
</dbReference>
<evidence type="ECO:0000259" key="6">
    <source>
        <dbReference type="Pfam" id="PF05175"/>
    </source>
</evidence>
<dbReference type="GO" id="GO:0016430">
    <property type="term" value="F:tRNA (adenine-N6)-methyltransferase activity"/>
    <property type="evidence" value="ECO:0007669"/>
    <property type="project" value="InterPro"/>
</dbReference>
<protein>
    <recommendedName>
        <fullName evidence="6">Methyltransferase small domain-containing protein</fullName>
    </recommendedName>
</protein>
<reference evidence="7 8" key="1">
    <citation type="submission" date="2016-10" db="EMBL/GenBank/DDBJ databases">
        <authorList>
            <person name="Cai Z."/>
        </authorList>
    </citation>
    <scope>NUCLEOTIDE SEQUENCE [LARGE SCALE GENOMIC DNA]</scope>
</reference>
<keyword evidence="4" id="KW-0949">S-adenosyl-L-methionine</keyword>
<evidence type="ECO:0000256" key="1">
    <source>
        <dbReference type="ARBA" id="ARBA00022490"/>
    </source>
</evidence>
<dbReference type="SUPFAM" id="SSF53335">
    <property type="entry name" value="S-adenosyl-L-methionine-dependent methyltransferases"/>
    <property type="match status" value="1"/>
</dbReference>
<evidence type="ECO:0000313" key="8">
    <source>
        <dbReference type="Proteomes" id="UP000256970"/>
    </source>
</evidence>
<dbReference type="Gene3D" id="3.40.50.150">
    <property type="entry name" value="Vaccinia Virus protein VP39"/>
    <property type="match status" value="1"/>
</dbReference>
<evidence type="ECO:0000256" key="4">
    <source>
        <dbReference type="ARBA" id="ARBA00022691"/>
    </source>
</evidence>